<dbReference type="EMBL" id="CM051399">
    <property type="protein sequence ID" value="KAJ4717079.1"/>
    <property type="molecule type" value="Genomic_DNA"/>
</dbReference>
<comment type="caution">
    <text evidence="1">The sequence shown here is derived from an EMBL/GenBank/DDBJ whole genome shotgun (WGS) entry which is preliminary data.</text>
</comment>
<protein>
    <submittedName>
        <fullName evidence="1">DUF594 family protein</fullName>
    </submittedName>
</protein>
<evidence type="ECO:0000313" key="1">
    <source>
        <dbReference type="EMBL" id="KAJ4717079.1"/>
    </source>
</evidence>
<organism evidence="1 2">
    <name type="scientific">Melia azedarach</name>
    <name type="common">Chinaberry tree</name>
    <dbReference type="NCBI Taxonomy" id="155640"/>
    <lineage>
        <taxon>Eukaryota</taxon>
        <taxon>Viridiplantae</taxon>
        <taxon>Streptophyta</taxon>
        <taxon>Embryophyta</taxon>
        <taxon>Tracheophyta</taxon>
        <taxon>Spermatophyta</taxon>
        <taxon>Magnoliopsida</taxon>
        <taxon>eudicotyledons</taxon>
        <taxon>Gunneridae</taxon>
        <taxon>Pentapetalae</taxon>
        <taxon>rosids</taxon>
        <taxon>malvids</taxon>
        <taxon>Sapindales</taxon>
        <taxon>Meliaceae</taxon>
        <taxon>Melia</taxon>
    </lineage>
</organism>
<accession>A0ACC1Y247</accession>
<proteinExistence type="predicted"/>
<gene>
    <name evidence="1" type="ORF">OWV82_012006</name>
</gene>
<dbReference type="Proteomes" id="UP001164539">
    <property type="component" value="Chromosome 6"/>
</dbReference>
<reference evidence="1 2" key="1">
    <citation type="journal article" date="2023" name="Science">
        <title>Complex scaffold remodeling in plant triterpene biosynthesis.</title>
        <authorList>
            <person name="De La Pena R."/>
            <person name="Hodgson H."/>
            <person name="Liu J.C."/>
            <person name="Stephenson M.J."/>
            <person name="Martin A.C."/>
            <person name="Owen C."/>
            <person name="Harkess A."/>
            <person name="Leebens-Mack J."/>
            <person name="Jimenez L.E."/>
            <person name="Osbourn A."/>
            <person name="Sattely E.S."/>
        </authorList>
    </citation>
    <scope>NUCLEOTIDE SEQUENCE [LARGE SCALE GENOMIC DNA]</scope>
    <source>
        <strain evidence="2">cv. JPN11</strain>
        <tissue evidence="1">Leaf</tissue>
    </source>
</reference>
<keyword evidence="2" id="KW-1185">Reference proteome</keyword>
<sequence length="660" mass="76684">MQILPEELTTLWMEWGIRFAIFLSLCLQFTLAIFGPRRKYIAKSWIKILVWSAYVIADWLPTYALGVLFGYQGVSGDAKCSTSNKFQTFWASILLLHLGGPDSITAYSLEDNDLWLRHFLGFVVQVGVIVYLFLNSWSNNALAYMSLPLILLGIIRYGERTFVLRSSSTKRFKHSLLSNPDPSPEFIKVMELNIVEEMEKDSVQQLIEAHFLFKRFGNLYAELILGYGEEILSYNMLHQKSANEAFSLVAIELGFMFDILYTKATTVFSRVGIFLRCISFLTFVSALVFFSIFIRMDEYPTVDISISYSLLAGTIALELYSFKLFLFSDWAKLRLPKLRKLQTPRICKAPIRSFLRNQKRWSESMGQFNLVSICLKEISATCIGVEKLLRVDKLLDKYRNLTWKEADVDLQNLIYQRLLQKSDNSQMNLFEYDMSRRKILAYRGENVLETRYGILDLRWCTVEVEFDHSFLLWHVATDLCYYNDLHRIGDAKNLHPRSKLCKYLSDYMLYLLLFCPSMMPKGFGESRYKATCEEAMKFFESKQDEISNSKIEACRLLLESKDDQLLLANRVGSHLSTLFYGCKIARQLQALEGDNSWSNEQKWEMISEFWVEMLAYAAIECGWREHGQNLRKGGELLTHVCVLMAHLGFSKQYRIYGRDI</sequence>
<name>A0ACC1Y247_MELAZ</name>
<evidence type="ECO:0000313" key="2">
    <source>
        <dbReference type="Proteomes" id="UP001164539"/>
    </source>
</evidence>